<feature type="signal peptide" evidence="3">
    <location>
        <begin position="1"/>
        <end position="16"/>
    </location>
</feature>
<comment type="caution">
    <text evidence="5">The sequence shown here is derived from an EMBL/GenBank/DDBJ whole genome shotgun (WGS) entry which is preliminary data.</text>
</comment>
<evidence type="ECO:0000256" key="3">
    <source>
        <dbReference type="RuleBase" id="RU361235"/>
    </source>
</evidence>
<dbReference type="EC" id="3.1.1.-" evidence="3"/>
<gene>
    <name evidence="5" type="ORF">HII31_12160</name>
</gene>
<comment type="similarity">
    <text evidence="1 3">Belongs to the type-B carboxylesterase/lipase family.</text>
</comment>
<evidence type="ECO:0000259" key="4">
    <source>
        <dbReference type="Pfam" id="PF00135"/>
    </source>
</evidence>
<sequence length="520" mass="55890">MLSFAILTAVLASASAGPPWRHHGGDGGYWGHGGDQLKVSTSSGHVQGKIDAELPNVRQFLGIPFAKPPTGSLRWSAPEPLSQPDASIEATELPPSCNQFLSSTGDSLYTRDVLEFNLQGLNKTGATSEDCLTASVWTPTIHGHKSNGKLPVLIYIYGGGFSTGGQDVPYQIPAQWVNRSPNHIVVSFNYRLNIFGFPGAQGLEDQNLGLLDQRAAVEWIKENIAAFGGDPEQMILFGQSAGAGSVDYYNYAYPEDPIVKGLIMESGTALLPIGGDSTGVNFTFVATQLGYTGSSNDSAAVLSYMRSLDASKIELFIANYSDSGSSPGLSFSPIPDGKSVFANYTARALSGQQAKIPAIIGTNLQDGVPFAPYNPNGPNLTLANTAYLTTFFCPATETIRLRQETGRLTYSYRYSGNFSNISPRPWMGAYHSSELPLLFGTHPDFRGESTELEYQTSYAMQDSWVAFAKDPENGLKGQEWMAYEKLGTKEVREFGAGVAAKDISLESVEAECDGAVPRTA</sequence>
<feature type="chain" id="PRO_5034493456" description="Carboxylic ester hydrolase" evidence="3">
    <location>
        <begin position="17"/>
        <end position="520"/>
    </location>
</feature>
<dbReference type="AlphaFoldDB" id="A0A8H6R8H1"/>
<dbReference type="InterPro" id="IPR029058">
    <property type="entry name" value="AB_hydrolase_fold"/>
</dbReference>
<protein>
    <recommendedName>
        <fullName evidence="3">Carboxylic ester hydrolase</fullName>
        <ecNumber evidence="3">3.1.1.-</ecNumber>
    </recommendedName>
</protein>
<dbReference type="OrthoDB" id="408631at2759"/>
<dbReference type="SUPFAM" id="SSF53474">
    <property type="entry name" value="alpha/beta-Hydrolases"/>
    <property type="match status" value="1"/>
</dbReference>
<evidence type="ECO:0000256" key="1">
    <source>
        <dbReference type="ARBA" id="ARBA00005964"/>
    </source>
</evidence>
<dbReference type="InterPro" id="IPR050654">
    <property type="entry name" value="AChE-related_enzymes"/>
</dbReference>
<dbReference type="PANTHER" id="PTHR43918:SF4">
    <property type="entry name" value="CARBOXYLIC ESTER HYDROLASE"/>
    <property type="match status" value="1"/>
</dbReference>
<keyword evidence="3" id="KW-0732">Signal</keyword>
<evidence type="ECO:0000313" key="5">
    <source>
        <dbReference type="EMBL" id="KAF7186458.1"/>
    </source>
</evidence>
<evidence type="ECO:0000256" key="2">
    <source>
        <dbReference type="ARBA" id="ARBA00022801"/>
    </source>
</evidence>
<evidence type="ECO:0000313" key="6">
    <source>
        <dbReference type="Proteomes" id="UP000660729"/>
    </source>
</evidence>
<dbReference type="InterPro" id="IPR019826">
    <property type="entry name" value="Carboxylesterase_B_AS"/>
</dbReference>
<dbReference type="InterPro" id="IPR002018">
    <property type="entry name" value="CarbesteraseB"/>
</dbReference>
<organism evidence="5 6">
    <name type="scientific">Pseudocercospora fuligena</name>
    <dbReference type="NCBI Taxonomy" id="685502"/>
    <lineage>
        <taxon>Eukaryota</taxon>
        <taxon>Fungi</taxon>
        <taxon>Dikarya</taxon>
        <taxon>Ascomycota</taxon>
        <taxon>Pezizomycotina</taxon>
        <taxon>Dothideomycetes</taxon>
        <taxon>Dothideomycetidae</taxon>
        <taxon>Mycosphaerellales</taxon>
        <taxon>Mycosphaerellaceae</taxon>
        <taxon>Pseudocercospora</taxon>
    </lineage>
</organism>
<dbReference type="PROSITE" id="PS00122">
    <property type="entry name" value="CARBOXYLESTERASE_B_1"/>
    <property type="match status" value="1"/>
</dbReference>
<proteinExistence type="inferred from homology"/>
<dbReference type="EMBL" id="JABCIY010000252">
    <property type="protein sequence ID" value="KAF7186458.1"/>
    <property type="molecule type" value="Genomic_DNA"/>
</dbReference>
<keyword evidence="2 3" id="KW-0378">Hydrolase</keyword>
<accession>A0A8H6R8H1</accession>
<dbReference type="GO" id="GO:0052689">
    <property type="term" value="F:carboxylic ester hydrolase activity"/>
    <property type="evidence" value="ECO:0007669"/>
    <property type="project" value="TreeGrafter"/>
</dbReference>
<dbReference type="Pfam" id="PF00135">
    <property type="entry name" value="COesterase"/>
    <property type="match status" value="2"/>
</dbReference>
<dbReference type="Gene3D" id="3.40.50.1820">
    <property type="entry name" value="alpha/beta hydrolase"/>
    <property type="match status" value="2"/>
</dbReference>
<dbReference type="Proteomes" id="UP000660729">
    <property type="component" value="Unassembled WGS sequence"/>
</dbReference>
<feature type="domain" description="Carboxylesterase type B" evidence="4">
    <location>
        <begin position="36"/>
        <end position="378"/>
    </location>
</feature>
<reference evidence="5" key="1">
    <citation type="submission" date="2020-04" db="EMBL/GenBank/DDBJ databases">
        <title>Draft genome resource of the tomato pathogen Pseudocercospora fuligena.</title>
        <authorList>
            <person name="Zaccaron A."/>
        </authorList>
    </citation>
    <scope>NUCLEOTIDE SEQUENCE</scope>
    <source>
        <strain evidence="5">PF001</strain>
    </source>
</reference>
<keyword evidence="6" id="KW-1185">Reference proteome</keyword>
<dbReference type="PANTHER" id="PTHR43918">
    <property type="entry name" value="ACETYLCHOLINESTERASE"/>
    <property type="match status" value="1"/>
</dbReference>
<feature type="domain" description="Carboxylesterase type B" evidence="4">
    <location>
        <begin position="390"/>
        <end position="485"/>
    </location>
</feature>
<name>A0A8H6R8H1_9PEZI</name>